<reference evidence="1 2" key="1">
    <citation type="submission" date="2016-03" db="EMBL/GenBank/DDBJ databases">
        <title>Comparative genomics of human isolates of Fusobacterium necrophorum.</title>
        <authorList>
            <person name="Jensen A."/>
            <person name="Bank S."/>
            <person name="Andersen P.S."/>
            <person name="Kristensen L.H."/>
            <person name="Prag J."/>
        </authorList>
    </citation>
    <scope>NUCLEOTIDE SEQUENCE [LARGE SCALE GENOMIC DNA]</scope>
    <source>
        <strain evidence="1 2">LS_1264</strain>
    </source>
</reference>
<evidence type="ECO:0000313" key="1">
    <source>
        <dbReference type="EMBL" id="KYL05288.1"/>
    </source>
</evidence>
<gene>
    <name evidence="1" type="ORF">A2J07_00705</name>
</gene>
<accession>A0A162J7P3</accession>
<proteinExistence type="predicted"/>
<dbReference type="RefSeq" id="WP_062680822.1">
    <property type="nucleotide sequence ID" value="NZ_CAXOUF010000029.1"/>
</dbReference>
<protein>
    <submittedName>
        <fullName evidence="1">Uncharacterized protein</fullName>
    </submittedName>
</protein>
<organism evidence="1 2">
    <name type="scientific">Fusobacterium necrophorum subsp. funduliforme</name>
    <dbReference type="NCBI Taxonomy" id="143387"/>
    <lineage>
        <taxon>Bacteria</taxon>
        <taxon>Fusobacteriati</taxon>
        <taxon>Fusobacteriota</taxon>
        <taxon>Fusobacteriia</taxon>
        <taxon>Fusobacteriales</taxon>
        <taxon>Fusobacteriaceae</taxon>
        <taxon>Fusobacterium</taxon>
    </lineage>
</organism>
<evidence type="ECO:0000313" key="2">
    <source>
        <dbReference type="Proteomes" id="UP000075816"/>
    </source>
</evidence>
<sequence length="71" mass="8555">MKNKEEIQKLILDFKITSERIARETSKFKDVERKFQKEAKTFLEKQKINLNLLNGINEKLAKYLKEKNEKL</sequence>
<dbReference type="AlphaFoldDB" id="A0A162J7P3"/>
<dbReference type="EMBL" id="LVEA01000001">
    <property type="protein sequence ID" value="KYL05288.1"/>
    <property type="molecule type" value="Genomic_DNA"/>
</dbReference>
<comment type="caution">
    <text evidence="1">The sequence shown here is derived from an EMBL/GenBank/DDBJ whole genome shotgun (WGS) entry which is preliminary data.</text>
</comment>
<name>A0A162J7P3_9FUSO</name>
<dbReference type="Proteomes" id="UP000075816">
    <property type="component" value="Unassembled WGS sequence"/>
</dbReference>